<dbReference type="SMART" id="SM00987">
    <property type="entry name" value="UreE_C"/>
    <property type="match status" value="1"/>
</dbReference>
<comment type="similarity">
    <text evidence="8">Belongs to the uracil-DNA glycosylase (UDG) superfamily. Type 5 (UDGb) family.</text>
</comment>
<organism evidence="12 13">
    <name type="scientific">Fodinibacter luteus</name>
    <dbReference type="NCBI Taxonomy" id="552064"/>
    <lineage>
        <taxon>Bacteria</taxon>
        <taxon>Bacillati</taxon>
        <taxon>Actinomycetota</taxon>
        <taxon>Actinomycetes</taxon>
        <taxon>Micrococcales</taxon>
        <taxon>Intrasporangiaceae</taxon>
        <taxon>Fodinibacter (ex Wang et al. 2009)</taxon>
    </lineage>
</organism>
<proteinExistence type="inferred from homology"/>
<evidence type="ECO:0000256" key="4">
    <source>
        <dbReference type="ARBA" id="ARBA00022801"/>
    </source>
</evidence>
<reference evidence="13" key="1">
    <citation type="journal article" date="2019" name="Int. J. Syst. Evol. Microbiol.">
        <title>The Global Catalogue of Microorganisms (GCM) 10K type strain sequencing project: providing services to taxonomists for standard genome sequencing and annotation.</title>
        <authorList>
            <consortium name="The Broad Institute Genomics Platform"/>
            <consortium name="The Broad Institute Genome Sequencing Center for Infectious Disease"/>
            <person name="Wu L."/>
            <person name="Ma J."/>
        </authorList>
    </citation>
    <scope>NUCLEOTIDE SEQUENCE [LARGE SCALE GENOMIC DNA]</scope>
    <source>
        <strain evidence="13">JCM 17809</strain>
    </source>
</reference>
<name>A0ABP8JVI5_9MICO</name>
<keyword evidence="7" id="KW-0234">DNA repair</keyword>
<sequence>MGRRDVGPLGGLDPHPVTGDLFPSPVPAGSGWPGDPATSDTPVAGTPAAVRRLAASAGDVAELQARVSVCRACPRLVRWREDVAVSGRRASFADQPYWGRPGPSFGDPDADVLLVGLAPAANGTNRTGRMFTGDASGDVLYAALHRTGYAALPTSVAAGDGQALTGIRIVAAVRCAPPENRPTPRERATCAAWLERDLELSAPRLRAVLCLGAIGWDATLAAVRSLGWDVPRPKPRFGHAREVALTTADGHGVRLVGCYHVSPHNTYTGRLTPDMLDDVLRSLRR</sequence>
<evidence type="ECO:0000256" key="10">
    <source>
        <dbReference type="SAM" id="MobiDB-lite"/>
    </source>
</evidence>
<dbReference type="Proteomes" id="UP001500945">
    <property type="component" value="Unassembled WGS sequence"/>
</dbReference>
<dbReference type="SUPFAM" id="SSF52141">
    <property type="entry name" value="Uracil-DNA glycosylase-like"/>
    <property type="match status" value="1"/>
</dbReference>
<dbReference type="InterPro" id="IPR036895">
    <property type="entry name" value="Uracil-DNA_glycosylase-like_sf"/>
</dbReference>
<keyword evidence="2" id="KW-0479">Metal-binding</keyword>
<evidence type="ECO:0000256" key="3">
    <source>
        <dbReference type="ARBA" id="ARBA00022763"/>
    </source>
</evidence>
<dbReference type="RefSeq" id="WP_345200934.1">
    <property type="nucleotide sequence ID" value="NZ_BAABGM010000001.1"/>
</dbReference>
<keyword evidence="1" id="KW-0004">4Fe-4S</keyword>
<gene>
    <name evidence="12" type="ORF">GCM10023168_00190</name>
</gene>
<dbReference type="InterPro" id="IPR044147">
    <property type="entry name" value="UdgB-like"/>
</dbReference>
<dbReference type="InterPro" id="IPR005122">
    <property type="entry name" value="Uracil-DNA_glycosylase-like"/>
</dbReference>
<keyword evidence="13" id="KW-1185">Reference proteome</keyword>
<evidence type="ECO:0000256" key="2">
    <source>
        <dbReference type="ARBA" id="ARBA00022723"/>
    </source>
</evidence>
<evidence type="ECO:0000256" key="1">
    <source>
        <dbReference type="ARBA" id="ARBA00022485"/>
    </source>
</evidence>
<dbReference type="SMART" id="SM00986">
    <property type="entry name" value="UDG"/>
    <property type="match status" value="1"/>
</dbReference>
<evidence type="ECO:0000313" key="12">
    <source>
        <dbReference type="EMBL" id="GAA4396379.1"/>
    </source>
</evidence>
<accession>A0ABP8JVI5</accession>
<dbReference type="EMBL" id="BAABGM010000001">
    <property type="protein sequence ID" value="GAA4396379.1"/>
    <property type="molecule type" value="Genomic_DNA"/>
</dbReference>
<feature type="region of interest" description="Disordered" evidence="10">
    <location>
        <begin position="1"/>
        <end position="44"/>
    </location>
</feature>
<keyword evidence="3" id="KW-0227">DNA damage</keyword>
<evidence type="ECO:0000259" key="11">
    <source>
        <dbReference type="SMART" id="SM00986"/>
    </source>
</evidence>
<dbReference type="Pfam" id="PF03167">
    <property type="entry name" value="UDG"/>
    <property type="match status" value="1"/>
</dbReference>
<evidence type="ECO:0000313" key="13">
    <source>
        <dbReference type="Proteomes" id="UP001500945"/>
    </source>
</evidence>
<comment type="caution">
    <text evidence="12">The sequence shown here is derived from an EMBL/GenBank/DDBJ whole genome shotgun (WGS) entry which is preliminary data.</text>
</comment>
<evidence type="ECO:0000256" key="9">
    <source>
        <dbReference type="ARBA" id="ARBA00023887"/>
    </source>
</evidence>
<feature type="domain" description="Uracil-DNA glycosylase-like" evidence="11">
    <location>
        <begin position="103"/>
        <end position="280"/>
    </location>
</feature>
<dbReference type="PANTHER" id="PTHR33693:SF3">
    <property type="entry name" value="TYPE-5 URACIL-DNA GLYCOSYLASE"/>
    <property type="match status" value="1"/>
</dbReference>
<evidence type="ECO:0000256" key="7">
    <source>
        <dbReference type="ARBA" id="ARBA00023204"/>
    </source>
</evidence>
<dbReference type="CDD" id="cd10031">
    <property type="entry name" value="UDG-F5_TTUDGB_like"/>
    <property type="match status" value="1"/>
</dbReference>
<keyword evidence="5" id="KW-0408">Iron</keyword>
<keyword evidence="4" id="KW-0378">Hydrolase</keyword>
<evidence type="ECO:0000256" key="8">
    <source>
        <dbReference type="ARBA" id="ARBA00023779"/>
    </source>
</evidence>
<dbReference type="PANTHER" id="PTHR33693">
    <property type="entry name" value="TYPE-5 URACIL-DNA GLYCOSYLASE"/>
    <property type="match status" value="1"/>
</dbReference>
<keyword evidence="6" id="KW-0411">Iron-sulfur</keyword>
<dbReference type="Gene3D" id="3.40.470.10">
    <property type="entry name" value="Uracil-DNA glycosylase-like domain"/>
    <property type="match status" value="1"/>
</dbReference>
<evidence type="ECO:0000256" key="6">
    <source>
        <dbReference type="ARBA" id="ARBA00023014"/>
    </source>
</evidence>
<protein>
    <recommendedName>
        <fullName evidence="9">Type-5 uracil-DNA glycosylase</fullName>
    </recommendedName>
</protein>
<dbReference type="InterPro" id="IPR051536">
    <property type="entry name" value="UDG_Type-4/5"/>
</dbReference>
<evidence type="ECO:0000256" key="5">
    <source>
        <dbReference type="ARBA" id="ARBA00023004"/>
    </source>
</evidence>